<evidence type="ECO:0000256" key="1">
    <source>
        <dbReference type="ARBA" id="ARBA00022737"/>
    </source>
</evidence>
<dbReference type="InterPro" id="IPR036770">
    <property type="entry name" value="Ankyrin_rpt-contain_sf"/>
</dbReference>
<dbReference type="AlphaFoldDB" id="F9FBT4"/>
<name>F9FBT4_FUSOF</name>
<evidence type="ECO:0000313" key="5">
    <source>
        <dbReference type="EMBL" id="EGU85617.1"/>
    </source>
</evidence>
<dbReference type="InterPro" id="IPR002110">
    <property type="entry name" value="Ankyrin_rpt"/>
</dbReference>
<feature type="region of interest" description="Disordered" evidence="4">
    <location>
        <begin position="607"/>
        <end position="647"/>
    </location>
</feature>
<dbReference type="Gene3D" id="1.25.40.20">
    <property type="entry name" value="Ankyrin repeat-containing domain"/>
    <property type="match status" value="2"/>
</dbReference>
<proteinExistence type="predicted"/>
<keyword evidence="2 3" id="KW-0040">ANK repeat</keyword>
<keyword evidence="1" id="KW-0677">Repeat</keyword>
<dbReference type="Pfam" id="PF12796">
    <property type="entry name" value="Ank_2"/>
    <property type="match status" value="1"/>
</dbReference>
<dbReference type="PROSITE" id="PS50297">
    <property type="entry name" value="ANK_REP_REGION"/>
    <property type="match status" value="5"/>
</dbReference>
<dbReference type="STRING" id="660025.F9FBT4"/>
<reference evidence="5" key="1">
    <citation type="journal article" date="2012" name="Mol. Plant Microbe Interact.">
        <title>A highly conserved effector in Fusarium oxysporum is required for full virulence on Arabidopsis.</title>
        <authorList>
            <person name="Thatcher L.F."/>
            <person name="Gardiner D.M."/>
            <person name="Kazan K."/>
            <person name="Manners J."/>
        </authorList>
    </citation>
    <scope>NUCLEOTIDE SEQUENCE [LARGE SCALE GENOMIC DNA]</scope>
    <source>
        <strain evidence="5">Fo5176</strain>
    </source>
</reference>
<dbReference type="PROSITE" id="PS50088">
    <property type="entry name" value="ANK_REPEAT"/>
    <property type="match status" value="5"/>
</dbReference>
<protein>
    <submittedName>
        <fullName evidence="5">Uncharacterized protein</fullName>
    </submittedName>
</protein>
<dbReference type="Pfam" id="PF00023">
    <property type="entry name" value="Ank"/>
    <property type="match status" value="1"/>
</dbReference>
<feature type="repeat" description="ANK" evidence="3">
    <location>
        <begin position="515"/>
        <end position="536"/>
    </location>
</feature>
<dbReference type="PANTHER" id="PTHR24173">
    <property type="entry name" value="ANKYRIN REPEAT CONTAINING"/>
    <property type="match status" value="1"/>
</dbReference>
<organism evidence="5">
    <name type="scientific">Fusarium oxysporum (strain Fo5176)</name>
    <name type="common">Fusarium vascular wilt</name>
    <dbReference type="NCBI Taxonomy" id="660025"/>
    <lineage>
        <taxon>Eukaryota</taxon>
        <taxon>Fungi</taxon>
        <taxon>Dikarya</taxon>
        <taxon>Ascomycota</taxon>
        <taxon>Pezizomycotina</taxon>
        <taxon>Sordariomycetes</taxon>
        <taxon>Hypocreomycetidae</taxon>
        <taxon>Hypocreales</taxon>
        <taxon>Nectriaceae</taxon>
        <taxon>Fusarium</taxon>
        <taxon>Fusarium oxysporum species complex</taxon>
    </lineage>
</organism>
<feature type="non-terminal residue" evidence="5">
    <location>
        <position position="1"/>
    </location>
</feature>
<dbReference type="EMBL" id="AFQF01001252">
    <property type="protein sequence ID" value="EGU85617.1"/>
    <property type="molecule type" value="Genomic_DNA"/>
</dbReference>
<evidence type="ECO:0000256" key="3">
    <source>
        <dbReference type="PROSITE-ProRule" id="PRU00023"/>
    </source>
</evidence>
<dbReference type="Pfam" id="PF13637">
    <property type="entry name" value="Ank_4"/>
    <property type="match status" value="1"/>
</dbReference>
<sequence length="1003" mass="112916">HREGEKWSRSCTLRFAEHQRTSAQPDFLRYLGESLLALENYLPPTSDVKQTTQVLVEKAEGMFLWASLNISQLRCDGHLKTPKSEQHSTSWLPATLDAAYETIIQQLWSRHDESRREMARDAFTLVLCAQRPLSILELRSALAAMHYDPDLLSPLSKSEVNEWGMWNKMNKIQDKASLDMSTQLMLLCGGLLEVAPRQAKFADDKTYTESTVQFIHQTVRDYLQERGSCVLEGDNRTSKLSFPELKLTDLQACNAQYHFRVAWICLLYVDLIYMRSNLLNTETAITSALFLEYSLSFGMAHLSLAERAGVNPMKKEMCHLSQFQKGFVDQWSLLHSQIFKDQKLFEPHKTKAVHIMSYYGLPWYDTGLWGAGLAEINEEDHYGRTPLSLAAAMGHHHICEILLDNGADMGHRDYVYGQTPLSHAAAYGHREVVELLLSEGSDYDDSSSGVTPLWLAIRGGHLDIAELLLQAGANPNASSIHTGEACLSHAASLGHIRAAYLLLDRGAEVDTRDKNGWTPLHHAVSQGRKKTIELLLGLLKSQELFKLKENLSKDKGKGSWINTVLTAIVILACYQRGGEWQTPPVGNQNSQALNTCSDGQLLINRGTNRQKHKLSAGKDEDDNEENIRGNSEKRPRRSEPNGDRFACPYHKKNRARFTSGPCNGKGFENIDRLKSHLKLIHDLSIDWRRCHACKKRFLREELDGHSPCERKDLGDDYEDGYDLDQAQDLKSDRTRPSKNPPESCWKAIFRVLFPDWPANLDTPNPYQPNAVSTYFADAIQQHRNRVMNRNTISQLYACQSEDEIRQVLGLLIGDLESNFGHTPITTDNLPPRPVSAMSPQPAISTQHPQYQLLPVSQPNFIYSHGRRSQFHTPAVSSSDANSSRFLRSHDQSDTFTEGTGISDQMSTGFDSFGSHQGINISSILPQFQPQMTLPVAQQPTSNISHHAGSTFAVGNQGMAPDDPWNDFLHDPQHQPQPVREDLVQGNLPPGDYDENEILSMAQF</sequence>
<gene>
    <name evidence="5" type="ORF">FOXB_03861</name>
</gene>
<feature type="compositionally biased region" description="Basic and acidic residues" evidence="4">
    <location>
        <begin position="625"/>
        <end position="642"/>
    </location>
</feature>
<dbReference type="PRINTS" id="PR01415">
    <property type="entry name" value="ANKYRIN"/>
</dbReference>
<feature type="repeat" description="ANK" evidence="3">
    <location>
        <begin position="482"/>
        <end position="514"/>
    </location>
</feature>
<feature type="repeat" description="ANK" evidence="3">
    <location>
        <begin position="448"/>
        <end position="480"/>
    </location>
</feature>
<feature type="repeat" description="ANK" evidence="3">
    <location>
        <begin position="416"/>
        <end position="448"/>
    </location>
</feature>
<accession>F9FBT4</accession>
<comment type="caution">
    <text evidence="5">The sequence shown here is derived from an EMBL/GenBank/DDBJ whole genome shotgun (WGS) entry which is preliminary data.</text>
</comment>
<feature type="repeat" description="ANK" evidence="3">
    <location>
        <begin position="382"/>
        <end position="414"/>
    </location>
</feature>
<dbReference type="SUPFAM" id="SSF48403">
    <property type="entry name" value="Ankyrin repeat"/>
    <property type="match status" value="1"/>
</dbReference>
<dbReference type="SMART" id="SM00248">
    <property type="entry name" value="ANK"/>
    <property type="match status" value="5"/>
</dbReference>
<evidence type="ECO:0000256" key="2">
    <source>
        <dbReference type="ARBA" id="ARBA00023043"/>
    </source>
</evidence>
<dbReference type="PANTHER" id="PTHR24173:SF74">
    <property type="entry name" value="ANKYRIN REPEAT DOMAIN-CONTAINING PROTEIN 16"/>
    <property type="match status" value="1"/>
</dbReference>
<dbReference type="OrthoDB" id="5095383at2759"/>
<evidence type="ECO:0000256" key="4">
    <source>
        <dbReference type="SAM" id="MobiDB-lite"/>
    </source>
</evidence>